<dbReference type="AlphaFoldDB" id="A0A5B6WJ46"/>
<dbReference type="PANTHER" id="PTHR46148">
    <property type="entry name" value="CHROMO DOMAIN-CONTAINING PROTEIN"/>
    <property type="match status" value="1"/>
</dbReference>
<dbReference type="PANTHER" id="PTHR46148:SF44">
    <property type="entry name" value="GAG-POL POLYPROTEIN"/>
    <property type="match status" value="1"/>
</dbReference>
<name>A0A5B6WJ46_9ROSI</name>
<protein>
    <submittedName>
        <fullName evidence="1">Receptor-like protein kinase</fullName>
    </submittedName>
</protein>
<evidence type="ECO:0000313" key="1">
    <source>
        <dbReference type="EMBL" id="KAA3481125.1"/>
    </source>
</evidence>
<keyword evidence="1" id="KW-0675">Receptor</keyword>
<proteinExistence type="predicted"/>
<dbReference type="OrthoDB" id="1723102at2759"/>
<gene>
    <name evidence="1" type="ORF">EPI10_021518</name>
</gene>
<organism evidence="1 2">
    <name type="scientific">Gossypium australe</name>
    <dbReference type="NCBI Taxonomy" id="47621"/>
    <lineage>
        <taxon>Eukaryota</taxon>
        <taxon>Viridiplantae</taxon>
        <taxon>Streptophyta</taxon>
        <taxon>Embryophyta</taxon>
        <taxon>Tracheophyta</taxon>
        <taxon>Spermatophyta</taxon>
        <taxon>Magnoliopsida</taxon>
        <taxon>eudicotyledons</taxon>
        <taxon>Gunneridae</taxon>
        <taxon>Pentapetalae</taxon>
        <taxon>rosids</taxon>
        <taxon>malvids</taxon>
        <taxon>Malvales</taxon>
        <taxon>Malvaceae</taxon>
        <taxon>Malvoideae</taxon>
        <taxon>Gossypium</taxon>
    </lineage>
</organism>
<dbReference type="EMBL" id="SMMG02000003">
    <property type="protein sequence ID" value="KAA3481125.1"/>
    <property type="molecule type" value="Genomic_DNA"/>
</dbReference>
<dbReference type="Proteomes" id="UP000325315">
    <property type="component" value="Unassembled WGS sequence"/>
</dbReference>
<reference evidence="2" key="1">
    <citation type="journal article" date="2019" name="Plant Biotechnol. J.">
        <title>Genome sequencing of the Australian wild diploid species Gossypium australe highlights disease resistance and delayed gland morphogenesis.</title>
        <authorList>
            <person name="Cai Y."/>
            <person name="Cai X."/>
            <person name="Wang Q."/>
            <person name="Wang P."/>
            <person name="Zhang Y."/>
            <person name="Cai C."/>
            <person name="Xu Y."/>
            <person name="Wang K."/>
            <person name="Zhou Z."/>
            <person name="Wang C."/>
            <person name="Geng S."/>
            <person name="Li B."/>
            <person name="Dong Q."/>
            <person name="Hou Y."/>
            <person name="Wang H."/>
            <person name="Ai P."/>
            <person name="Liu Z."/>
            <person name="Yi F."/>
            <person name="Sun M."/>
            <person name="An G."/>
            <person name="Cheng J."/>
            <person name="Zhang Y."/>
            <person name="Shi Q."/>
            <person name="Xie Y."/>
            <person name="Shi X."/>
            <person name="Chang Y."/>
            <person name="Huang F."/>
            <person name="Chen Y."/>
            <person name="Hong S."/>
            <person name="Mi L."/>
            <person name="Sun Q."/>
            <person name="Zhang L."/>
            <person name="Zhou B."/>
            <person name="Peng R."/>
            <person name="Zhang X."/>
            <person name="Liu F."/>
        </authorList>
    </citation>
    <scope>NUCLEOTIDE SEQUENCE [LARGE SCALE GENOMIC DNA]</scope>
    <source>
        <strain evidence="2">cv. PA1801</strain>
    </source>
</reference>
<keyword evidence="2" id="KW-1185">Reference proteome</keyword>
<evidence type="ECO:0000313" key="2">
    <source>
        <dbReference type="Proteomes" id="UP000325315"/>
    </source>
</evidence>
<keyword evidence="1" id="KW-0418">Kinase</keyword>
<sequence>MSMLRKYHADPSHIEPVEVIAREEKVLRNKGISLVKVLWRNHKTIKVTWETKESIKHQYPHLF</sequence>
<keyword evidence="1" id="KW-0808">Transferase</keyword>
<accession>A0A5B6WJ46</accession>
<comment type="caution">
    <text evidence="1">The sequence shown here is derived from an EMBL/GenBank/DDBJ whole genome shotgun (WGS) entry which is preliminary data.</text>
</comment>
<dbReference type="GO" id="GO:0016301">
    <property type="term" value="F:kinase activity"/>
    <property type="evidence" value="ECO:0007669"/>
    <property type="project" value="UniProtKB-KW"/>
</dbReference>